<gene>
    <name evidence="1" type="ORF">AN640_08645</name>
</gene>
<organism evidence="1 2">
    <name type="scientific">Candidatus Epulonipiscium fishelsonii</name>
    <dbReference type="NCBI Taxonomy" id="77094"/>
    <lineage>
        <taxon>Bacteria</taxon>
        <taxon>Bacillati</taxon>
        <taxon>Bacillota</taxon>
        <taxon>Clostridia</taxon>
        <taxon>Lachnospirales</taxon>
        <taxon>Lachnospiraceae</taxon>
        <taxon>Candidatus Epulonipiscium</taxon>
    </lineage>
</organism>
<proteinExistence type="predicted"/>
<reference evidence="1" key="1">
    <citation type="submission" date="2016-08" db="EMBL/GenBank/DDBJ databases">
        <authorList>
            <person name="Ngugi D.K."/>
            <person name="Miyake S."/>
            <person name="Stingl U."/>
        </authorList>
    </citation>
    <scope>NUCLEOTIDE SEQUENCE</scope>
    <source>
        <strain evidence="1">SCG-D08WGA-EpuloA1</strain>
    </source>
</reference>
<accession>A0ACC8XCX7</accession>
<name>A0ACC8XCX7_9FIRM</name>
<dbReference type="EMBL" id="LJHD01000234">
    <property type="protein sequence ID" value="ONI40589.1"/>
    <property type="molecule type" value="Genomic_DNA"/>
</dbReference>
<sequence>MKKNFLSIYIFIAIILLGIFLNIIKFEEVFSNIDLIENAVLEYVPNSTPSDELEKITTTGENIFLTQYGSEQLNLFIENFYNDYHAAILNSNYGHIIEYLSETSTINIYNDFNAWFIKNKNIDNIEIEVELGEINFNQNNNLVLDITETIILDNRNDDKLTTFKIYLTWQTEVDINNYKIEDRTLTESLVSYLKDNEWVTY</sequence>
<evidence type="ECO:0000313" key="2">
    <source>
        <dbReference type="Proteomes" id="UP000188637"/>
    </source>
</evidence>
<keyword evidence="2" id="KW-1185">Reference proteome</keyword>
<comment type="caution">
    <text evidence="1">The sequence shown here is derived from an EMBL/GenBank/DDBJ whole genome shotgun (WGS) entry which is preliminary data.</text>
</comment>
<evidence type="ECO:0000313" key="1">
    <source>
        <dbReference type="EMBL" id="ONI40589.1"/>
    </source>
</evidence>
<dbReference type="Proteomes" id="UP000188637">
    <property type="component" value="Unassembled WGS sequence"/>
</dbReference>
<protein>
    <submittedName>
        <fullName evidence="1">Uncharacterized protein</fullName>
    </submittedName>
</protein>